<evidence type="ECO:0000256" key="4">
    <source>
        <dbReference type="ARBA" id="ARBA00033164"/>
    </source>
</evidence>
<dbReference type="InterPro" id="IPR020103">
    <property type="entry name" value="PsdUridine_synth_cat_dom_sf"/>
</dbReference>
<dbReference type="AlphaFoldDB" id="A0A7X2NRS6"/>
<accession>A0A7X2NRS6</accession>
<dbReference type="RefSeq" id="WP_154503938.1">
    <property type="nucleotide sequence ID" value="NZ_VUMN01000008.1"/>
</dbReference>
<comment type="similarity">
    <text evidence="2">Belongs to the pseudouridine synthase RluA family.</text>
</comment>
<feature type="domain" description="Pseudouridine synthase RsuA/RluA-like" evidence="5">
    <location>
        <begin position="73"/>
        <end position="216"/>
    </location>
</feature>
<dbReference type="GO" id="GO:0003723">
    <property type="term" value="F:RNA binding"/>
    <property type="evidence" value="ECO:0007669"/>
    <property type="project" value="InterPro"/>
</dbReference>
<evidence type="ECO:0000256" key="3">
    <source>
        <dbReference type="ARBA" id="ARBA00031870"/>
    </source>
</evidence>
<dbReference type="CDD" id="cd02869">
    <property type="entry name" value="PseudoU_synth_RluA_like"/>
    <property type="match status" value="1"/>
</dbReference>
<dbReference type="Proteomes" id="UP000461880">
    <property type="component" value="Unassembled WGS sequence"/>
</dbReference>
<dbReference type="PANTHER" id="PTHR21600">
    <property type="entry name" value="MITOCHONDRIAL RNA PSEUDOURIDINE SYNTHASE"/>
    <property type="match status" value="1"/>
</dbReference>
<protein>
    <recommendedName>
        <fullName evidence="3">RNA pseudouridylate synthase</fullName>
    </recommendedName>
    <alternativeName>
        <fullName evidence="4">RNA-uridine isomerase</fullName>
    </alternativeName>
</protein>
<evidence type="ECO:0000313" key="7">
    <source>
        <dbReference type="Proteomes" id="UP000461880"/>
    </source>
</evidence>
<dbReference type="SUPFAM" id="SSF55120">
    <property type="entry name" value="Pseudouridine synthase"/>
    <property type="match status" value="1"/>
</dbReference>
<sequence length="274" mass="31233">MHQIKIKIEKTEEGMRIKDLLKETYSRRELTRLHTSRSILLNGQPAPLTAAVHCGDVLETRIALPEILYEDDDLVILDKPAGLSCHPEKEHPEDNLGTMLKERYGPSFIIRTIGRLDREVSGIMIYARNAETARKMETRHLVQKHYLAIASGVFPKQEDTLFYTMEKKKGIRGNSVSETGKPCITHYQVLHQYPSYALLRIEIRTGRTHQIRSGLAAAGHPLLGDKLYGGDQSLLKRPALHCAEAEFRHPRTDVPIHIRSQLPEDLQNILLRQK</sequence>
<keyword evidence="7" id="KW-1185">Reference proteome</keyword>
<dbReference type="PANTHER" id="PTHR21600:SF87">
    <property type="entry name" value="RNA PSEUDOURIDYLATE SYNTHASE DOMAIN-CONTAINING PROTEIN 1"/>
    <property type="match status" value="1"/>
</dbReference>
<dbReference type="Gene3D" id="3.30.2350.10">
    <property type="entry name" value="Pseudouridine synthase"/>
    <property type="match status" value="1"/>
</dbReference>
<evidence type="ECO:0000256" key="2">
    <source>
        <dbReference type="ARBA" id="ARBA00010876"/>
    </source>
</evidence>
<dbReference type="GO" id="GO:0140098">
    <property type="term" value="F:catalytic activity, acting on RNA"/>
    <property type="evidence" value="ECO:0007669"/>
    <property type="project" value="UniProtKB-ARBA"/>
</dbReference>
<dbReference type="EMBL" id="VUMN01000008">
    <property type="protein sequence ID" value="MSS58245.1"/>
    <property type="molecule type" value="Genomic_DNA"/>
</dbReference>
<dbReference type="GO" id="GO:0000455">
    <property type="term" value="P:enzyme-directed rRNA pseudouridine synthesis"/>
    <property type="evidence" value="ECO:0007669"/>
    <property type="project" value="TreeGrafter"/>
</dbReference>
<dbReference type="Pfam" id="PF00849">
    <property type="entry name" value="PseudoU_synth_2"/>
    <property type="match status" value="1"/>
</dbReference>
<dbReference type="InterPro" id="IPR006145">
    <property type="entry name" value="PsdUridine_synth_RsuA/RluA"/>
</dbReference>
<dbReference type="GO" id="GO:0009982">
    <property type="term" value="F:pseudouridine synthase activity"/>
    <property type="evidence" value="ECO:0007669"/>
    <property type="project" value="InterPro"/>
</dbReference>
<evidence type="ECO:0000256" key="1">
    <source>
        <dbReference type="ARBA" id="ARBA00000073"/>
    </source>
</evidence>
<evidence type="ECO:0000259" key="5">
    <source>
        <dbReference type="Pfam" id="PF00849"/>
    </source>
</evidence>
<proteinExistence type="inferred from homology"/>
<evidence type="ECO:0000313" key="6">
    <source>
        <dbReference type="EMBL" id="MSS58245.1"/>
    </source>
</evidence>
<organism evidence="6 7">
    <name type="scientific">Stecheria intestinalis</name>
    <dbReference type="NCBI Taxonomy" id="2606630"/>
    <lineage>
        <taxon>Bacteria</taxon>
        <taxon>Bacillati</taxon>
        <taxon>Bacillota</taxon>
        <taxon>Erysipelotrichia</taxon>
        <taxon>Erysipelotrichales</taxon>
        <taxon>Erysipelotrichaceae</taxon>
        <taxon>Stecheria</taxon>
    </lineage>
</organism>
<reference evidence="6 7" key="1">
    <citation type="submission" date="2019-08" db="EMBL/GenBank/DDBJ databases">
        <title>In-depth cultivation of the pig gut microbiome towards novel bacterial diversity and tailored functional studies.</title>
        <authorList>
            <person name="Wylensek D."/>
            <person name="Hitch T.C.A."/>
            <person name="Clavel T."/>
        </authorList>
    </citation>
    <scope>NUCLEOTIDE SEQUENCE [LARGE SCALE GENOMIC DNA]</scope>
    <source>
        <strain evidence="6 7">Oil+RF-744-GAM-WT-6</strain>
    </source>
</reference>
<comment type="caution">
    <text evidence="6">The sequence shown here is derived from an EMBL/GenBank/DDBJ whole genome shotgun (WGS) entry which is preliminary data.</text>
</comment>
<comment type="catalytic activity">
    <reaction evidence="1">
        <text>a uridine in RNA = a pseudouridine in RNA</text>
        <dbReference type="Rhea" id="RHEA:48348"/>
        <dbReference type="Rhea" id="RHEA-COMP:12068"/>
        <dbReference type="Rhea" id="RHEA-COMP:12069"/>
        <dbReference type="ChEBI" id="CHEBI:65314"/>
        <dbReference type="ChEBI" id="CHEBI:65315"/>
    </reaction>
</comment>
<dbReference type="InterPro" id="IPR050188">
    <property type="entry name" value="RluA_PseudoU_synthase"/>
</dbReference>
<name>A0A7X2NRS6_9FIRM</name>
<gene>
    <name evidence="6" type="ORF">FYJ51_04925</name>
</gene>